<dbReference type="GO" id="GO:0032153">
    <property type="term" value="C:cell division site"/>
    <property type="evidence" value="ECO:0007669"/>
    <property type="project" value="UniProtKB-UniRule"/>
</dbReference>
<protein>
    <recommendedName>
        <fullName evidence="8 9">Cell division protein FtsL</fullName>
    </recommendedName>
</protein>
<comment type="similarity">
    <text evidence="8">Belongs to the FtsL family.</text>
</comment>
<sequence length="101" mass="11229">MTRLNIVVLIALVCSSLYLVKVSYESRRLFAELDRAQAQALKLESEHDRLLVDARAQSTPLRVEKVARERLGMRSATPAVTEYVVVPVAAAPAPDVAELRR</sequence>
<comment type="function">
    <text evidence="8">Essential cell division protein. May link together the upstream cell division proteins, which are predominantly cytoplasmic, with the downstream cell division proteins, which are predominantly periplasmic.</text>
</comment>
<evidence type="ECO:0000256" key="3">
    <source>
        <dbReference type="ARBA" id="ARBA00022618"/>
    </source>
</evidence>
<evidence type="ECO:0000256" key="9">
    <source>
        <dbReference type="NCBIfam" id="TIGR02209"/>
    </source>
</evidence>
<comment type="subcellular location">
    <subcellularLocation>
        <location evidence="8">Cell inner membrane</location>
        <topology evidence="8">Single-pass type II membrane protein</topology>
    </subcellularLocation>
    <subcellularLocation>
        <location evidence="1">Cell membrane</location>
        <topology evidence="1">Single-pass type II membrane protein</topology>
    </subcellularLocation>
    <text evidence="8">Localizes to the division septum where it forms a ring structure.</text>
</comment>
<keyword evidence="7 8" id="KW-0131">Cell cycle</keyword>
<keyword evidence="3 8" id="KW-0132">Cell division</keyword>
<dbReference type="PANTHER" id="PTHR37479">
    <property type="entry name" value="CELL DIVISION PROTEIN FTSL"/>
    <property type="match status" value="1"/>
</dbReference>
<dbReference type="HOGENOM" id="CLU_156524_0_0_4"/>
<dbReference type="GO" id="GO:0043093">
    <property type="term" value="P:FtsZ-dependent cytokinesis"/>
    <property type="evidence" value="ECO:0007669"/>
    <property type="project" value="UniProtKB-UniRule"/>
</dbReference>
<gene>
    <name evidence="8" type="primary">ftsL</name>
    <name evidence="11" type="ordered locus">Mpe_A0455</name>
</gene>
<organism evidence="11 12">
    <name type="scientific">Methylibium petroleiphilum (strain ATCC BAA-1232 / LMG 22953 / PM1)</name>
    <dbReference type="NCBI Taxonomy" id="420662"/>
    <lineage>
        <taxon>Bacteria</taxon>
        <taxon>Pseudomonadati</taxon>
        <taxon>Pseudomonadota</taxon>
        <taxon>Betaproteobacteria</taxon>
        <taxon>Burkholderiales</taxon>
        <taxon>Sphaerotilaceae</taxon>
        <taxon>Methylibium</taxon>
    </lineage>
</organism>
<dbReference type="STRING" id="420662.Mpe_A0455"/>
<reference evidence="11 12" key="1">
    <citation type="journal article" date="2007" name="J. Bacteriol.">
        <title>Whole-genome analysis of the methyl tert-butyl ether-degrading beta-proteobacterium Methylibium petroleiphilum PM1.</title>
        <authorList>
            <person name="Kane S.R."/>
            <person name="Chakicherla A.Y."/>
            <person name="Chain P.S.G."/>
            <person name="Schmidt R."/>
            <person name="Shin M.W."/>
            <person name="Legler T.C."/>
            <person name="Scow K.M."/>
            <person name="Larimer F.W."/>
            <person name="Lucas S.M."/>
            <person name="Richardson P.M."/>
            <person name="Hristova K.R."/>
        </authorList>
    </citation>
    <scope>NUCLEOTIDE SEQUENCE [LARGE SCALE GENOMIC DNA]</scope>
    <source>
        <strain evidence="12">ATCC BAA-1232 / LMG 22953 / PM1</strain>
    </source>
</reference>
<evidence type="ECO:0000256" key="8">
    <source>
        <dbReference type="HAMAP-Rule" id="MF_00910"/>
    </source>
</evidence>
<evidence type="ECO:0000256" key="2">
    <source>
        <dbReference type="ARBA" id="ARBA00022475"/>
    </source>
</evidence>
<proteinExistence type="inferred from homology"/>
<keyword evidence="10" id="KW-0175">Coiled coil</keyword>
<dbReference type="RefSeq" id="WP_011828055.1">
    <property type="nucleotide sequence ID" value="NC_008825.1"/>
</dbReference>
<dbReference type="Proteomes" id="UP000000366">
    <property type="component" value="Chromosome"/>
</dbReference>
<evidence type="ECO:0000256" key="1">
    <source>
        <dbReference type="ARBA" id="ARBA00004401"/>
    </source>
</evidence>
<accession>A2SCX8</accession>
<keyword evidence="12" id="KW-1185">Reference proteome</keyword>
<dbReference type="PANTHER" id="PTHR37479:SF1">
    <property type="entry name" value="CELL DIVISION PROTEIN FTSL"/>
    <property type="match status" value="1"/>
</dbReference>
<name>A2SCX8_METPP</name>
<dbReference type="GO" id="GO:0005886">
    <property type="term" value="C:plasma membrane"/>
    <property type="evidence" value="ECO:0007669"/>
    <property type="project" value="UniProtKB-SubCell"/>
</dbReference>
<evidence type="ECO:0000256" key="5">
    <source>
        <dbReference type="ARBA" id="ARBA00022989"/>
    </source>
</evidence>
<dbReference type="KEGG" id="mpt:Mpe_A0455"/>
<feature type="coiled-coil region" evidence="10">
    <location>
        <begin position="26"/>
        <end position="53"/>
    </location>
</feature>
<evidence type="ECO:0000313" key="11">
    <source>
        <dbReference type="EMBL" id="ABM93417.1"/>
    </source>
</evidence>
<keyword evidence="6 8" id="KW-0472">Membrane</keyword>
<evidence type="ECO:0000256" key="7">
    <source>
        <dbReference type="ARBA" id="ARBA00023306"/>
    </source>
</evidence>
<evidence type="ECO:0000256" key="6">
    <source>
        <dbReference type="ARBA" id="ARBA00023136"/>
    </source>
</evidence>
<dbReference type="AlphaFoldDB" id="A2SCX8"/>
<keyword evidence="8" id="KW-0997">Cell inner membrane</keyword>
<dbReference type="eggNOG" id="COG3116">
    <property type="taxonomic scope" value="Bacteria"/>
</dbReference>
<keyword evidence="4 8" id="KW-0812">Transmembrane</keyword>
<dbReference type="InterPro" id="IPR011922">
    <property type="entry name" value="Cell_div_FtsL"/>
</dbReference>
<keyword evidence="2 8" id="KW-1003">Cell membrane</keyword>
<evidence type="ECO:0000313" key="12">
    <source>
        <dbReference type="Proteomes" id="UP000000366"/>
    </source>
</evidence>
<comment type="subunit">
    <text evidence="8">Part of a complex composed of FtsB, FtsL and FtsQ.</text>
</comment>
<evidence type="ECO:0000256" key="10">
    <source>
        <dbReference type="SAM" id="Coils"/>
    </source>
</evidence>
<keyword evidence="5 8" id="KW-1133">Transmembrane helix</keyword>
<dbReference type="Pfam" id="PF04999">
    <property type="entry name" value="FtsL"/>
    <property type="match status" value="1"/>
</dbReference>
<dbReference type="HAMAP" id="MF_00910">
    <property type="entry name" value="FtsL"/>
    <property type="match status" value="1"/>
</dbReference>
<evidence type="ECO:0000256" key="4">
    <source>
        <dbReference type="ARBA" id="ARBA00022692"/>
    </source>
</evidence>
<dbReference type="EMBL" id="CP000555">
    <property type="protein sequence ID" value="ABM93417.1"/>
    <property type="molecule type" value="Genomic_DNA"/>
</dbReference>
<dbReference type="NCBIfam" id="TIGR02209">
    <property type="entry name" value="ftsL_broad"/>
    <property type="match status" value="1"/>
</dbReference>